<dbReference type="GO" id="GO:0005886">
    <property type="term" value="C:plasma membrane"/>
    <property type="evidence" value="ECO:0007669"/>
    <property type="project" value="UniProtKB-SubCell"/>
</dbReference>
<dbReference type="Pfam" id="PF07690">
    <property type="entry name" value="MFS_1"/>
    <property type="match status" value="1"/>
</dbReference>
<dbReference type="AlphaFoldDB" id="A0A8J3VQY9"/>
<dbReference type="InterPro" id="IPR011701">
    <property type="entry name" value="MFS"/>
</dbReference>
<feature type="transmembrane region" description="Helical" evidence="7">
    <location>
        <begin position="309"/>
        <end position="328"/>
    </location>
</feature>
<keyword evidence="10" id="KW-1185">Reference proteome</keyword>
<dbReference type="PROSITE" id="PS50850">
    <property type="entry name" value="MFS"/>
    <property type="match status" value="1"/>
</dbReference>
<evidence type="ECO:0000259" key="8">
    <source>
        <dbReference type="PROSITE" id="PS50850"/>
    </source>
</evidence>
<evidence type="ECO:0000313" key="9">
    <source>
        <dbReference type="EMBL" id="GIH15625.1"/>
    </source>
</evidence>
<dbReference type="EMBL" id="BONZ01000036">
    <property type="protein sequence ID" value="GIH15625.1"/>
    <property type="molecule type" value="Genomic_DNA"/>
</dbReference>
<comment type="caution">
    <text evidence="9">The sequence shown here is derived from an EMBL/GenBank/DDBJ whole genome shotgun (WGS) entry which is preliminary data.</text>
</comment>
<feature type="transmembrane region" description="Helical" evidence="7">
    <location>
        <begin position="202"/>
        <end position="225"/>
    </location>
</feature>
<dbReference type="PRINTS" id="PR01036">
    <property type="entry name" value="TCRTETB"/>
</dbReference>
<feature type="transmembrane region" description="Helical" evidence="7">
    <location>
        <begin position="273"/>
        <end position="297"/>
    </location>
</feature>
<feature type="transmembrane region" description="Helical" evidence="7">
    <location>
        <begin position="246"/>
        <end position="267"/>
    </location>
</feature>
<dbReference type="Gene3D" id="1.20.1720.10">
    <property type="entry name" value="Multidrug resistance protein D"/>
    <property type="match status" value="1"/>
</dbReference>
<evidence type="ECO:0000256" key="6">
    <source>
        <dbReference type="ARBA" id="ARBA00023136"/>
    </source>
</evidence>
<evidence type="ECO:0000313" key="10">
    <source>
        <dbReference type="Proteomes" id="UP000642748"/>
    </source>
</evidence>
<evidence type="ECO:0000256" key="1">
    <source>
        <dbReference type="ARBA" id="ARBA00004651"/>
    </source>
</evidence>
<keyword evidence="3" id="KW-1003">Cell membrane</keyword>
<feature type="transmembrane region" description="Helical" evidence="7">
    <location>
        <begin position="340"/>
        <end position="360"/>
    </location>
</feature>
<dbReference type="InterPro" id="IPR004638">
    <property type="entry name" value="EmrB-like"/>
</dbReference>
<accession>A0A8J3VQY9</accession>
<feature type="transmembrane region" description="Helical" evidence="7">
    <location>
        <begin position="143"/>
        <end position="166"/>
    </location>
</feature>
<keyword evidence="6 7" id="KW-0472">Membrane</keyword>
<organism evidence="9 10">
    <name type="scientific">Rugosimonospora africana</name>
    <dbReference type="NCBI Taxonomy" id="556532"/>
    <lineage>
        <taxon>Bacteria</taxon>
        <taxon>Bacillati</taxon>
        <taxon>Actinomycetota</taxon>
        <taxon>Actinomycetes</taxon>
        <taxon>Micromonosporales</taxon>
        <taxon>Micromonosporaceae</taxon>
        <taxon>Rugosimonospora</taxon>
    </lineage>
</organism>
<feature type="domain" description="Major facilitator superfamily (MFS) profile" evidence="8">
    <location>
        <begin position="1"/>
        <end position="480"/>
    </location>
</feature>
<feature type="transmembrane region" description="Helical" evidence="7">
    <location>
        <begin position="381"/>
        <end position="398"/>
    </location>
</feature>
<dbReference type="Gene3D" id="1.20.1250.20">
    <property type="entry name" value="MFS general substrate transporter like domains"/>
    <property type="match status" value="1"/>
</dbReference>
<feature type="transmembrane region" description="Helical" evidence="7">
    <location>
        <begin position="178"/>
        <end position="196"/>
    </location>
</feature>
<evidence type="ECO:0000256" key="4">
    <source>
        <dbReference type="ARBA" id="ARBA00022692"/>
    </source>
</evidence>
<feature type="transmembrane region" description="Helical" evidence="7">
    <location>
        <begin position="56"/>
        <end position="83"/>
    </location>
</feature>
<dbReference type="GO" id="GO:0022857">
    <property type="term" value="F:transmembrane transporter activity"/>
    <property type="evidence" value="ECO:0007669"/>
    <property type="project" value="InterPro"/>
</dbReference>
<feature type="transmembrane region" description="Helical" evidence="7">
    <location>
        <begin position="89"/>
        <end position="107"/>
    </location>
</feature>
<dbReference type="PANTHER" id="PTHR42718">
    <property type="entry name" value="MAJOR FACILITATOR SUPERFAMILY MULTIDRUG TRANSPORTER MFSC"/>
    <property type="match status" value="1"/>
</dbReference>
<dbReference type="PANTHER" id="PTHR42718:SF49">
    <property type="entry name" value="EXPORT PROTEIN"/>
    <property type="match status" value="1"/>
</dbReference>
<evidence type="ECO:0000256" key="7">
    <source>
        <dbReference type="SAM" id="Phobius"/>
    </source>
</evidence>
<feature type="transmembrane region" description="Helical" evidence="7">
    <location>
        <begin position="456"/>
        <end position="476"/>
    </location>
</feature>
<keyword evidence="2" id="KW-0813">Transport</keyword>
<evidence type="ECO:0000256" key="5">
    <source>
        <dbReference type="ARBA" id="ARBA00022989"/>
    </source>
</evidence>
<protein>
    <submittedName>
        <fullName evidence="9">MFS transporter</fullName>
    </submittedName>
</protein>
<evidence type="ECO:0000256" key="2">
    <source>
        <dbReference type="ARBA" id="ARBA00022448"/>
    </source>
</evidence>
<dbReference type="InterPro" id="IPR020846">
    <property type="entry name" value="MFS_dom"/>
</dbReference>
<dbReference type="Proteomes" id="UP000642748">
    <property type="component" value="Unassembled WGS sequence"/>
</dbReference>
<dbReference type="SUPFAM" id="SSF103473">
    <property type="entry name" value="MFS general substrate transporter"/>
    <property type="match status" value="1"/>
</dbReference>
<keyword evidence="5 7" id="KW-1133">Transmembrane helix</keyword>
<gene>
    <name evidence="9" type="ORF">Raf01_37970</name>
</gene>
<keyword evidence="4 7" id="KW-0812">Transmembrane</keyword>
<feature type="transmembrane region" description="Helical" evidence="7">
    <location>
        <begin position="27"/>
        <end position="49"/>
    </location>
</feature>
<reference evidence="9" key="1">
    <citation type="submission" date="2021-01" db="EMBL/GenBank/DDBJ databases">
        <title>Whole genome shotgun sequence of Rugosimonospora africana NBRC 104875.</title>
        <authorList>
            <person name="Komaki H."/>
            <person name="Tamura T."/>
        </authorList>
    </citation>
    <scope>NUCLEOTIDE SEQUENCE</scope>
    <source>
        <strain evidence="9">NBRC 104875</strain>
    </source>
</reference>
<feature type="transmembrane region" description="Helical" evidence="7">
    <location>
        <begin position="114"/>
        <end position="137"/>
    </location>
</feature>
<comment type="subcellular location">
    <subcellularLocation>
        <location evidence="1">Cell membrane</location>
        <topology evidence="1">Multi-pass membrane protein</topology>
    </subcellularLocation>
</comment>
<evidence type="ECO:0000256" key="3">
    <source>
        <dbReference type="ARBA" id="ARBA00022475"/>
    </source>
</evidence>
<dbReference type="CDD" id="cd17321">
    <property type="entry name" value="MFS_MMR_MDR_like"/>
    <property type="match status" value="1"/>
</dbReference>
<proteinExistence type="predicted"/>
<dbReference type="InterPro" id="IPR036259">
    <property type="entry name" value="MFS_trans_sf"/>
</dbReference>
<sequence length="500" mass="50614">MLLLDVTIVNVALPDVERAFSASLSDLQWVISAYALTLATFLLTAGSLADRYGRRLLFVIGLIAFTAGSLLCGLATGPLFLVLARAGQGVGGAIMFATSLALLADAFRGRDRGVAFGVFGAITGVAVAVGPVLGGAITSGLSWRWIFFVNLPIGVVALAITLLRVGESRDPQAAPPDLAGFATFSVGLAALVFGLIRSSADGWSSATVIGSLAASAVLLIAFVAVQRRRATPMLDLRLLRVPTFNGGLAAAWAISASLFSLLTYLVIYVQNILGLSAVATGIRFLPLTGAIFVTAGIAGRLTSHAPKRLLIAPGFVLIGAGLLAMRGLTPQSTWTHLLPGMVVAGVGAGLVNVPLVSTAVGVVEPARAGMASGINSTLRQVGIATGVAALGTIFASHVRSAVIDRLTGTALAGHAGAIADAISNGGGAQAAAAVPAPLRGLVATTGRAAFVDGLNLILWVGAAVAFVAAIASFVLVRERDFVTAGADTEVERAEPVAAAI</sequence>
<name>A0A8J3VQY9_9ACTN</name>
<dbReference type="NCBIfam" id="TIGR00711">
    <property type="entry name" value="efflux_EmrB"/>
    <property type="match status" value="1"/>
</dbReference>